<evidence type="ECO:0000256" key="3">
    <source>
        <dbReference type="ARBA" id="ARBA00022801"/>
    </source>
</evidence>
<dbReference type="Proteomes" id="UP001234585">
    <property type="component" value="Plasmid unnamed1"/>
</dbReference>
<keyword evidence="7" id="KW-1185">Reference proteome</keyword>
<gene>
    <name evidence="6" type="ORF">Q9313_19640</name>
</gene>
<dbReference type="EMBL" id="CP132303">
    <property type="protein sequence ID" value="WLS00599.1"/>
    <property type="molecule type" value="Genomic_DNA"/>
</dbReference>
<name>A0AA50CR96_9HYPH</name>
<evidence type="ECO:0000256" key="1">
    <source>
        <dbReference type="ARBA" id="ARBA00009232"/>
    </source>
</evidence>
<keyword evidence="6" id="KW-0326">Glycosidase</keyword>
<dbReference type="HAMAP" id="MF_00527">
    <property type="entry name" value="3MGH"/>
    <property type="match status" value="1"/>
</dbReference>
<dbReference type="CDD" id="cd00540">
    <property type="entry name" value="AAG"/>
    <property type="match status" value="1"/>
</dbReference>
<geneLocation type="plasmid" evidence="6 7">
    <name>unnamed1</name>
</geneLocation>
<protein>
    <recommendedName>
        <fullName evidence="5">Putative 3-methyladenine DNA glycosylase</fullName>
        <ecNumber evidence="5">3.2.2.-</ecNumber>
    </recommendedName>
</protein>
<reference evidence="6 7" key="1">
    <citation type="submission" date="2023-08" db="EMBL/GenBank/DDBJ databases">
        <title>Pathogen: clinical or host-associated sample.</title>
        <authorList>
            <person name="Hergert J."/>
            <person name="Casey R."/>
            <person name="Wagner J."/>
            <person name="Young E.L."/>
            <person name="Oakeson K.F."/>
        </authorList>
    </citation>
    <scope>NUCLEOTIDE SEQUENCE [LARGE SCALE GENOMIC DNA]</scope>
    <source>
        <strain evidence="6 7">1760953</strain>
        <plasmid evidence="6 7">unnamed1</plasmid>
    </source>
</reference>
<dbReference type="NCBIfam" id="TIGR00567">
    <property type="entry name" value="3mg"/>
    <property type="match status" value="1"/>
</dbReference>
<evidence type="ECO:0000256" key="4">
    <source>
        <dbReference type="ARBA" id="ARBA00023204"/>
    </source>
</evidence>
<evidence type="ECO:0000313" key="7">
    <source>
        <dbReference type="Proteomes" id="UP001234585"/>
    </source>
</evidence>
<dbReference type="GO" id="GO:0006284">
    <property type="term" value="P:base-excision repair"/>
    <property type="evidence" value="ECO:0007669"/>
    <property type="project" value="InterPro"/>
</dbReference>
<organism evidence="6 7">
    <name type="scientific">Shinella sumterensis</name>
    <dbReference type="NCBI Taxonomy" id="1967501"/>
    <lineage>
        <taxon>Bacteria</taxon>
        <taxon>Pseudomonadati</taxon>
        <taxon>Pseudomonadota</taxon>
        <taxon>Alphaproteobacteria</taxon>
        <taxon>Hyphomicrobiales</taxon>
        <taxon>Rhizobiaceae</taxon>
        <taxon>Shinella</taxon>
    </lineage>
</organism>
<dbReference type="InterPro" id="IPR003180">
    <property type="entry name" value="MPG"/>
</dbReference>
<dbReference type="NCBIfam" id="NF002003">
    <property type="entry name" value="PRK00802.1-3"/>
    <property type="match status" value="1"/>
</dbReference>
<comment type="similarity">
    <text evidence="1 5">Belongs to the DNA glycosylase MPG family.</text>
</comment>
<dbReference type="Pfam" id="PF02245">
    <property type="entry name" value="Pur_DNA_glyco"/>
    <property type="match status" value="1"/>
</dbReference>
<dbReference type="InterPro" id="IPR036995">
    <property type="entry name" value="MPG_sf"/>
</dbReference>
<keyword evidence="3 5" id="KW-0378">Hydrolase</keyword>
<dbReference type="AlphaFoldDB" id="A0AA50CR96"/>
<dbReference type="GO" id="GO:0003677">
    <property type="term" value="F:DNA binding"/>
    <property type="evidence" value="ECO:0007669"/>
    <property type="project" value="InterPro"/>
</dbReference>
<dbReference type="SUPFAM" id="SSF50486">
    <property type="entry name" value="FMT C-terminal domain-like"/>
    <property type="match status" value="1"/>
</dbReference>
<dbReference type="FunFam" id="3.10.300.10:FF:000001">
    <property type="entry name" value="Putative 3-methyladenine DNA glycosylase"/>
    <property type="match status" value="1"/>
</dbReference>
<dbReference type="InterPro" id="IPR011034">
    <property type="entry name" value="Formyl_transferase-like_C_sf"/>
</dbReference>
<dbReference type="PANTHER" id="PTHR10429">
    <property type="entry name" value="DNA-3-METHYLADENINE GLYCOSYLASE"/>
    <property type="match status" value="1"/>
</dbReference>
<evidence type="ECO:0000256" key="5">
    <source>
        <dbReference type="HAMAP-Rule" id="MF_00527"/>
    </source>
</evidence>
<dbReference type="PANTHER" id="PTHR10429:SF0">
    <property type="entry name" value="DNA-3-METHYLADENINE GLYCOSYLASE"/>
    <property type="match status" value="1"/>
</dbReference>
<dbReference type="GO" id="GO:0003905">
    <property type="term" value="F:alkylbase DNA N-glycosylase activity"/>
    <property type="evidence" value="ECO:0007669"/>
    <property type="project" value="InterPro"/>
</dbReference>
<dbReference type="EC" id="3.2.2.-" evidence="5"/>
<keyword evidence="6" id="KW-0614">Plasmid</keyword>
<evidence type="ECO:0000256" key="2">
    <source>
        <dbReference type="ARBA" id="ARBA00022763"/>
    </source>
</evidence>
<evidence type="ECO:0000313" key="6">
    <source>
        <dbReference type="EMBL" id="WLS00599.1"/>
    </source>
</evidence>
<sequence length="188" mass="19994">MDEHFFARDVLAVATDLLGADLQIDGVGGIIVETEAYHRDDEASHSFRGPTAANAAMFGAPARAYVYRSYGLHWCLNFVCEEGSAVLIRALEPVHGIETMRARRAVSEIRKLCAGPGNLCKALGVSSDMNGLSVLAAPFSLQLPAAVPAITSGVRIGISKAAERPWRFAVTGSPCLSKPIRPERTGTG</sequence>
<accession>A0AA50CR96</accession>
<proteinExistence type="inferred from homology"/>
<keyword evidence="2 5" id="KW-0227">DNA damage</keyword>
<keyword evidence="4 5" id="KW-0234">DNA repair</keyword>
<dbReference type="Gene3D" id="3.10.300.10">
    <property type="entry name" value="Methylpurine-DNA glycosylase (MPG)"/>
    <property type="match status" value="1"/>
</dbReference>